<accession>A0A381U0J9</accession>
<gene>
    <name evidence="1" type="ORF">METZ01_LOCUS74493</name>
</gene>
<reference evidence="1" key="1">
    <citation type="submission" date="2018-05" db="EMBL/GenBank/DDBJ databases">
        <authorList>
            <person name="Lanie J.A."/>
            <person name="Ng W.-L."/>
            <person name="Kazmierczak K.M."/>
            <person name="Andrzejewski T.M."/>
            <person name="Davidsen T.M."/>
            <person name="Wayne K.J."/>
            <person name="Tettelin H."/>
            <person name="Glass J.I."/>
            <person name="Rusch D."/>
            <person name="Podicherti R."/>
            <person name="Tsui H.-C.T."/>
            <person name="Winkler M.E."/>
        </authorList>
    </citation>
    <scope>NUCLEOTIDE SEQUENCE</scope>
</reference>
<dbReference type="AlphaFoldDB" id="A0A381U0J9"/>
<evidence type="ECO:0008006" key="2">
    <source>
        <dbReference type="Google" id="ProtNLM"/>
    </source>
</evidence>
<name>A0A381U0J9_9ZZZZ</name>
<protein>
    <recommendedName>
        <fullName evidence="2">VCBS repeat-containing protein</fullName>
    </recommendedName>
</protein>
<sequence length="126" mass="14266">MLESKIFPFPCKYLTFALVLLTFCSLLESQPASSIYLMDNSKNAGIDFVHFAPRPRWCEIGPSVVGAATNEGLSLVFQEEEEFWKSNGRLLTMDEFANMHLIKMNGSGGAWLDYDRDGDWDLYLAN</sequence>
<proteinExistence type="predicted"/>
<feature type="non-terminal residue" evidence="1">
    <location>
        <position position="126"/>
    </location>
</feature>
<dbReference type="EMBL" id="UINC01005487">
    <property type="protein sequence ID" value="SVA21639.1"/>
    <property type="molecule type" value="Genomic_DNA"/>
</dbReference>
<evidence type="ECO:0000313" key="1">
    <source>
        <dbReference type="EMBL" id="SVA21639.1"/>
    </source>
</evidence>
<organism evidence="1">
    <name type="scientific">marine metagenome</name>
    <dbReference type="NCBI Taxonomy" id="408172"/>
    <lineage>
        <taxon>unclassified sequences</taxon>
        <taxon>metagenomes</taxon>
        <taxon>ecological metagenomes</taxon>
    </lineage>
</organism>